<keyword evidence="10" id="KW-1185">Reference proteome</keyword>
<dbReference type="Gene3D" id="3.40.1810.10">
    <property type="entry name" value="Transcription factor, MADS-box"/>
    <property type="match status" value="1"/>
</dbReference>
<dbReference type="PROSITE" id="PS50066">
    <property type="entry name" value="MADS_BOX_2"/>
    <property type="match status" value="1"/>
</dbReference>
<dbReference type="InterPro" id="IPR033896">
    <property type="entry name" value="MEF2-like_N"/>
</dbReference>
<evidence type="ECO:0000259" key="8">
    <source>
        <dbReference type="PROSITE" id="PS50066"/>
    </source>
</evidence>
<keyword evidence="2" id="KW-0805">Transcription regulation</keyword>
<dbReference type="OrthoDB" id="1898716at2759"/>
<dbReference type="EMBL" id="NBII01000004">
    <property type="protein sequence ID" value="PAV19832.1"/>
    <property type="molecule type" value="Genomic_DNA"/>
</dbReference>
<evidence type="ECO:0000256" key="4">
    <source>
        <dbReference type="ARBA" id="ARBA00023163"/>
    </source>
</evidence>
<feature type="domain" description="MADS-box" evidence="8">
    <location>
        <begin position="1"/>
        <end position="51"/>
    </location>
</feature>
<evidence type="ECO:0000256" key="1">
    <source>
        <dbReference type="ARBA" id="ARBA00004123"/>
    </source>
</evidence>
<feature type="region of interest" description="Disordered" evidence="7">
    <location>
        <begin position="78"/>
        <end position="160"/>
    </location>
</feature>
<feature type="compositionally biased region" description="Basic and acidic residues" evidence="7">
    <location>
        <begin position="78"/>
        <end position="87"/>
    </location>
</feature>
<dbReference type="InterPro" id="IPR002100">
    <property type="entry name" value="TF_MADSbox"/>
</dbReference>
<dbReference type="AlphaFoldDB" id="A0A286UJT2"/>
<organism evidence="9 10">
    <name type="scientific">Pyrrhoderma noxium</name>
    <dbReference type="NCBI Taxonomy" id="2282107"/>
    <lineage>
        <taxon>Eukaryota</taxon>
        <taxon>Fungi</taxon>
        <taxon>Dikarya</taxon>
        <taxon>Basidiomycota</taxon>
        <taxon>Agaricomycotina</taxon>
        <taxon>Agaricomycetes</taxon>
        <taxon>Hymenochaetales</taxon>
        <taxon>Hymenochaetaceae</taxon>
        <taxon>Pyrrhoderma</taxon>
    </lineage>
</organism>
<feature type="compositionally biased region" description="Low complexity" evidence="7">
    <location>
        <begin position="402"/>
        <end position="419"/>
    </location>
</feature>
<dbReference type="Proteomes" id="UP000217199">
    <property type="component" value="Unassembled WGS sequence"/>
</dbReference>
<comment type="similarity">
    <text evidence="6">Belongs to the MEF2 family.</text>
</comment>
<feature type="compositionally biased region" description="Low complexity" evidence="7">
    <location>
        <begin position="281"/>
        <end position="290"/>
    </location>
</feature>
<dbReference type="Pfam" id="PF00319">
    <property type="entry name" value="SRF-TF"/>
    <property type="match status" value="1"/>
</dbReference>
<dbReference type="InParanoid" id="A0A286UJT2"/>
<evidence type="ECO:0000313" key="9">
    <source>
        <dbReference type="EMBL" id="PAV19832.1"/>
    </source>
</evidence>
<keyword evidence="4" id="KW-0804">Transcription</keyword>
<gene>
    <name evidence="9" type="ORF">PNOK_0476600</name>
</gene>
<evidence type="ECO:0000256" key="2">
    <source>
        <dbReference type="ARBA" id="ARBA00023015"/>
    </source>
</evidence>
<dbReference type="PRINTS" id="PR00404">
    <property type="entry name" value="MADSDOMAIN"/>
</dbReference>
<dbReference type="SMART" id="SM00432">
    <property type="entry name" value="MADS"/>
    <property type="match status" value="1"/>
</dbReference>
<keyword evidence="5" id="KW-0539">Nucleus</keyword>
<dbReference type="CDD" id="cd00265">
    <property type="entry name" value="MADS_MEF2_like"/>
    <property type="match status" value="1"/>
</dbReference>
<name>A0A286UJT2_9AGAM</name>
<dbReference type="STRING" id="2282107.A0A286UJT2"/>
<feature type="region of interest" description="Disordered" evidence="7">
    <location>
        <begin position="186"/>
        <end position="462"/>
    </location>
</feature>
<evidence type="ECO:0000256" key="7">
    <source>
        <dbReference type="SAM" id="MobiDB-lite"/>
    </source>
</evidence>
<protein>
    <submittedName>
        <fullName evidence="9">SRF</fullName>
    </submittedName>
</protein>
<reference evidence="9 10" key="1">
    <citation type="journal article" date="2017" name="Mol. Ecol.">
        <title>Comparative and population genomic landscape of Phellinus noxius: A hypervariable fungus causing root rot in trees.</title>
        <authorList>
            <person name="Chung C.L."/>
            <person name="Lee T.J."/>
            <person name="Akiba M."/>
            <person name="Lee H.H."/>
            <person name="Kuo T.H."/>
            <person name="Liu D."/>
            <person name="Ke H.M."/>
            <person name="Yokoi T."/>
            <person name="Roa M.B."/>
            <person name="Lu M.J."/>
            <person name="Chang Y.Y."/>
            <person name="Ann P.J."/>
            <person name="Tsai J.N."/>
            <person name="Chen C.Y."/>
            <person name="Tzean S.S."/>
            <person name="Ota Y."/>
            <person name="Hattori T."/>
            <person name="Sahashi N."/>
            <person name="Liou R.F."/>
            <person name="Kikuchi T."/>
            <person name="Tsai I.J."/>
        </authorList>
    </citation>
    <scope>NUCLEOTIDE SEQUENCE [LARGE SCALE GENOMIC DNA]</scope>
    <source>
        <strain evidence="9 10">FFPRI411160</strain>
    </source>
</reference>
<dbReference type="SUPFAM" id="SSF55455">
    <property type="entry name" value="SRF-like"/>
    <property type="match status" value="1"/>
</dbReference>
<dbReference type="InterPro" id="IPR036879">
    <property type="entry name" value="TF_MADSbox_sf"/>
</dbReference>
<dbReference type="PANTHER" id="PTHR11945">
    <property type="entry name" value="MADS BOX PROTEIN"/>
    <property type="match status" value="1"/>
</dbReference>
<dbReference type="GO" id="GO:0005634">
    <property type="term" value="C:nucleus"/>
    <property type="evidence" value="ECO:0007669"/>
    <property type="project" value="UniProtKB-SubCell"/>
</dbReference>
<proteinExistence type="inferred from homology"/>
<evidence type="ECO:0000256" key="6">
    <source>
        <dbReference type="ARBA" id="ARBA00025805"/>
    </source>
</evidence>
<feature type="compositionally biased region" description="Gly residues" evidence="7">
    <location>
        <begin position="308"/>
        <end position="321"/>
    </location>
</feature>
<dbReference type="GO" id="GO:0046983">
    <property type="term" value="F:protein dimerization activity"/>
    <property type="evidence" value="ECO:0007669"/>
    <property type="project" value="InterPro"/>
</dbReference>
<comment type="subcellular location">
    <subcellularLocation>
        <location evidence="1">Nucleus</location>
    </subcellularLocation>
</comment>
<dbReference type="PANTHER" id="PTHR11945:SF534">
    <property type="entry name" value="MYOCYTE-SPECIFIC ENHANCER FACTOR 2"/>
    <property type="match status" value="1"/>
</dbReference>
<evidence type="ECO:0000256" key="3">
    <source>
        <dbReference type="ARBA" id="ARBA00023125"/>
    </source>
</evidence>
<evidence type="ECO:0000313" key="10">
    <source>
        <dbReference type="Proteomes" id="UP000217199"/>
    </source>
</evidence>
<evidence type="ECO:0000256" key="5">
    <source>
        <dbReference type="ARBA" id="ARBA00023242"/>
    </source>
</evidence>
<keyword evidence="3" id="KW-0238">DNA-binding</keyword>
<accession>A0A286UJT2</accession>
<feature type="compositionally biased region" description="Acidic residues" evidence="7">
    <location>
        <begin position="97"/>
        <end position="106"/>
    </location>
</feature>
<feature type="compositionally biased region" description="Low complexity" evidence="7">
    <location>
        <begin position="200"/>
        <end position="227"/>
    </location>
</feature>
<dbReference type="GO" id="GO:0045944">
    <property type="term" value="P:positive regulation of transcription by RNA polymerase II"/>
    <property type="evidence" value="ECO:0007669"/>
    <property type="project" value="InterPro"/>
</dbReference>
<dbReference type="GO" id="GO:0000981">
    <property type="term" value="F:DNA-binding transcription factor activity, RNA polymerase II-specific"/>
    <property type="evidence" value="ECO:0007669"/>
    <property type="project" value="TreeGrafter"/>
</dbReference>
<dbReference type="GO" id="GO:0000978">
    <property type="term" value="F:RNA polymerase II cis-regulatory region sequence-specific DNA binding"/>
    <property type="evidence" value="ECO:0007669"/>
    <property type="project" value="TreeGrafter"/>
</dbReference>
<sequence>MGRRKIEITPITHERNRAVTFLKRKNGLFKKAYELGVLCSVDVAVIIFEERAGHHVKLHEYCSTDIDTMIQRHLHFDGERETKRPADFSKASGDADGHDDDDDDDGTGAGASSSVRPGASGLVARTSGSGGSHTGGGSLQRGSSGSGGGMQRSLMSGPRLGNLSGLDLDYRPQLALPLSSSSHLYPLGSPSHPNHPPHPSLSNHLSHLPSSNNSLSTSYGGTGSSTSIPVSLERGSPLYHLSKRPRLDSTSSGSGQGPFPGGPSAYTIDDPSAHAAYMGHSSQTQSQTSSNPNLYNFTRPSSSSAQSRGGGLYGSSSGGGSNFASLLASGGGNSSPGSSASPQHTQHPEHGGQTFDLDWPVHNSNSATSNAQQAQSRISSGESGGGGGNSTGWLDFLSNAPASGTGVGATPVGAGAPSTPMAPDGGRTPTATGPMSLKRARSSSAGGTRVKEEDSDVSGRAGSVASVHSHSHSMGGNGIAKTASVINDLAEIFGTGINGGGAGKVSDIRTDMNWTSTRTAIDVGGWYP</sequence>
<feature type="compositionally biased region" description="Polar residues" evidence="7">
    <location>
        <begin position="362"/>
        <end position="378"/>
    </location>
</feature>
<feature type="compositionally biased region" description="Polar residues" evidence="7">
    <location>
        <begin position="291"/>
        <end position="306"/>
    </location>
</feature>
<comment type="caution">
    <text evidence="9">The sequence shown here is derived from an EMBL/GenBank/DDBJ whole genome shotgun (WGS) entry which is preliminary data.</text>
</comment>
<feature type="compositionally biased region" description="Gly residues" evidence="7">
    <location>
        <begin position="128"/>
        <end position="150"/>
    </location>
</feature>